<feature type="transmembrane region" description="Helical" evidence="1">
    <location>
        <begin position="131"/>
        <end position="154"/>
    </location>
</feature>
<evidence type="ECO:0000313" key="5">
    <source>
        <dbReference type="Proteomes" id="UP000033058"/>
    </source>
</evidence>
<keyword evidence="4" id="KW-0418">Kinase</keyword>
<name>A0A0E3LG32_METMZ</name>
<feature type="domain" description="Histidine kinase" evidence="2">
    <location>
        <begin position="443"/>
        <end position="654"/>
    </location>
</feature>
<dbReference type="PANTHER" id="PTHR43065">
    <property type="entry name" value="SENSOR HISTIDINE KINASE"/>
    <property type="match status" value="1"/>
</dbReference>
<feature type="transmembrane region" description="Helical" evidence="1">
    <location>
        <begin position="204"/>
        <end position="225"/>
    </location>
</feature>
<dbReference type="Pfam" id="PF17159">
    <property type="entry name" value="MASE3"/>
    <property type="match status" value="1"/>
</dbReference>
<dbReference type="SMART" id="SM00387">
    <property type="entry name" value="HATPase_c"/>
    <property type="match status" value="1"/>
</dbReference>
<dbReference type="Pfam" id="PF08447">
    <property type="entry name" value="PAS_3"/>
    <property type="match status" value="1"/>
</dbReference>
<accession>A0A0E3LG32</accession>
<dbReference type="CDD" id="cd00130">
    <property type="entry name" value="PAS"/>
    <property type="match status" value="1"/>
</dbReference>
<keyword evidence="1" id="KW-0472">Membrane</keyword>
<dbReference type="GeneID" id="24852607"/>
<dbReference type="InterPro" id="IPR011495">
    <property type="entry name" value="Sig_transdc_His_kin_sub2_dim/P"/>
</dbReference>
<dbReference type="InterPro" id="IPR000700">
    <property type="entry name" value="PAS-assoc_C"/>
</dbReference>
<dbReference type="InterPro" id="IPR013655">
    <property type="entry name" value="PAS_fold_3"/>
</dbReference>
<dbReference type="InterPro" id="IPR036890">
    <property type="entry name" value="HATPase_C_sf"/>
</dbReference>
<dbReference type="InterPro" id="IPR035965">
    <property type="entry name" value="PAS-like_dom_sf"/>
</dbReference>
<evidence type="ECO:0000256" key="1">
    <source>
        <dbReference type="SAM" id="Phobius"/>
    </source>
</evidence>
<keyword evidence="4" id="KW-0808">Transferase</keyword>
<keyword evidence="1" id="KW-1133">Transmembrane helix</keyword>
<dbReference type="PATRIC" id="fig|1434117.4.peg.3583"/>
<sequence length="654" mass="74656">MVWVAIIGLLYLISLGNYLLFHTVVELFSVYVAYVIFLIVWKSRSRLENGYLIFIGVAFFFIGSIDFLHTFTFRGMELFPGSGINLTVQLWIAARYLESITFLLAPLFLIKRKEDVNPDVEKRYIISPDSSTFAWNVFLVYAAITILCLLSIFFFRNFPAAYIEGSGITPFKILSEYIISFMLFCSLIALYVKRDNFESKVFNLLAASIALAALGDLSFALYSHIGEFPNIIGHYFKLLSFYFIYQAVVGIGFEEPCSLLFRELKHREEEFRQKAILLGDEYHLICRMIGANRTSEPQNKSSDKERVQENYHPFSDHFPGVWFQLDENFMPVSIEGPVEEVSGYGKDEILSGKITLTELVVPEDQPSVFENRKKLKSNPRLVIENELRIRKKNGETKWVRKIIRGIESAPEGSGNFQGLAYDITERKMAEEALEKIERIRIKEVHHRIKNNLQVISSLLSLQAEKFDDREVIEAFRESQNRVASIAMIHEELHGGESPDSLDFAGYLQKLTSDLFNSYRVGKDGINLTLELESVRLGMDTAIPLGIIVNELVSNSLKHAFPGINEGEICISLRNEEKPEFENEIFDSVPDSPENSNFHYILTVSDNGKGIPDDIDFRTTDSLGLQLITILIDQIDGSIELKRDQGTEFTLRFND</sequence>
<evidence type="ECO:0000259" key="2">
    <source>
        <dbReference type="PROSITE" id="PS50109"/>
    </source>
</evidence>
<proteinExistence type="predicted"/>
<dbReference type="PANTHER" id="PTHR43065:SF23">
    <property type="entry name" value="SENSOR HISTIDINE KINASE PDTAS"/>
    <property type="match status" value="1"/>
</dbReference>
<dbReference type="NCBIfam" id="TIGR00229">
    <property type="entry name" value="sensory_box"/>
    <property type="match status" value="1"/>
</dbReference>
<dbReference type="GO" id="GO:0016301">
    <property type="term" value="F:kinase activity"/>
    <property type="evidence" value="ECO:0007669"/>
    <property type="project" value="UniProtKB-KW"/>
</dbReference>
<evidence type="ECO:0000259" key="3">
    <source>
        <dbReference type="PROSITE" id="PS50113"/>
    </source>
</evidence>
<dbReference type="Gene3D" id="3.30.565.10">
    <property type="entry name" value="Histidine kinase-like ATPase, C-terminal domain"/>
    <property type="match status" value="1"/>
</dbReference>
<dbReference type="EMBL" id="CP009509">
    <property type="protein sequence ID" value="AKB41816.1"/>
    <property type="molecule type" value="Genomic_DNA"/>
</dbReference>
<feature type="transmembrane region" description="Helical" evidence="1">
    <location>
        <begin position="20"/>
        <end position="41"/>
    </location>
</feature>
<dbReference type="Proteomes" id="UP000033058">
    <property type="component" value="Chromosome"/>
</dbReference>
<dbReference type="SUPFAM" id="SSF55874">
    <property type="entry name" value="ATPase domain of HSP90 chaperone/DNA topoisomerase II/histidine kinase"/>
    <property type="match status" value="1"/>
</dbReference>
<dbReference type="InterPro" id="IPR000014">
    <property type="entry name" value="PAS"/>
</dbReference>
<dbReference type="PROSITE" id="PS50109">
    <property type="entry name" value="HIS_KIN"/>
    <property type="match status" value="1"/>
</dbReference>
<gene>
    <name evidence="4" type="ORF">MSMAW_2825</name>
</gene>
<dbReference type="RefSeq" id="WP_015412081.1">
    <property type="nucleotide sequence ID" value="NZ_CP009509.1"/>
</dbReference>
<dbReference type="HOGENOM" id="CLU_000445_114_64_2"/>
<dbReference type="PROSITE" id="PS50113">
    <property type="entry name" value="PAC"/>
    <property type="match status" value="1"/>
</dbReference>
<dbReference type="Pfam" id="PF07568">
    <property type="entry name" value="HisKA_2"/>
    <property type="match status" value="1"/>
</dbReference>
<organism evidence="4 5">
    <name type="scientific">Methanosarcina mazei WWM610</name>
    <dbReference type="NCBI Taxonomy" id="1434117"/>
    <lineage>
        <taxon>Archaea</taxon>
        <taxon>Methanobacteriati</taxon>
        <taxon>Methanobacteriota</taxon>
        <taxon>Stenosarchaea group</taxon>
        <taxon>Methanomicrobia</taxon>
        <taxon>Methanosarcinales</taxon>
        <taxon>Methanosarcinaceae</taxon>
        <taxon>Methanosarcina</taxon>
    </lineage>
</organism>
<feature type="domain" description="PAC" evidence="3">
    <location>
        <begin position="383"/>
        <end position="435"/>
    </location>
</feature>
<dbReference type="Gene3D" id="3.30.450.20">
    <property type="entry name" value="PAS domain"/>
    <property type="match status" value="1"/>
</dbReference>
<keyword evidence="1" id="KW-0812">Transmembrane</keyword>
<evidence type="ECO:0000313" key="4">
    <source>
        <dbReference type="EMBL" id="AKB41816.1"/>
    </source>
</evidence>
<dbReference type="InterPro" id="IPR003594">
    <property type="entry name" value="HATPase_dom"/>
</dbReference>
<feature type="transmembrane region" description="Helical" evidence="1">
    <location>
        <begin position="174"/>
        <end position="192"/>
    </location>
</feature>
<dbReference type="InterPro" id="IPR005467">
    <property type="entry name" value="His_kinase_dom"/>
</dbReference>
<dbReference type="SUPFAM" id="SSF55785">
    <property type="entry name" value="PYP-like sensor domain (PAS domain)"/>
    <property type="match status" value="1"/>
</dbReference>
<protein>
    <submittedName>
        <fullName evidence="4">Sensory transduction histidine kinase</fullName>
    </submittedName>
</protein>
<reference evidence="4 5" key="1">
    <citation type="submission" date="2014-07" db="EMBL/GenBank/DDBJ databases">
        <title>Methanogenic archaea and the global carbon cycle.</title>
        <authorList>
            <person name="Henriksen J.R."/>
            <person name="Luke J."/>
            <person name="Reinhart S."/>
            <person name="Benedict M.N."/>
            <person name="Youngblut N.D."/>
            <person name="Metcalf M.E."/>
            <person name="Whitaker R.J."/>
            <person name="Metcalf W.W."/>
        </authorList>
    </citation>
    <scope>NUCLEOTIDE SEQUENCE [LARGE SCALE GENOMIC DNA]</scope>
    <source>
        <strain evidence="4 5">WWM610</strain>
    </source>
</reference>
<feature type="transmembrane region" description="Helical" evidence="1">
    <location>
        <begin position="50"/>
        <end position="68"/>
    </location>
</feature>
<feature type="transmembrane region" description="Helical" evidence="1">
    <location>
        <begin position="88"/>
        <end position="110"/>
    </location>
</feature>
<dbReference type="AlphaFoldDB" id="A0A0E3LG32"/>
<dbReference type="InterPro" id="IPR033425">
    <property type="entry name" value="MASE3"/>
</dbReference>
<dbReference type="Pfam" id="PF02518">
    <property type="entry name" value="HATPase_c"/>
    <property type="match status" value="1"/>
</dbReference>